<sequence length="118" mass="12092">MVEADVEGKEFVVAGVPERLRFGEEQPVLFVVVVAGEPFDLRGAGEQVLGAEGTSGVGSPVAGGKPERDKFGVDIVAQEPGFGVFVDVDLRIEAGFGVRGEGGGDGGWASVWGRGGGF</sequence>
<dbReference type="Proteomes" id="UP001500466">
    <property type="component" value="Unassembled WGS sequence"/>
</dbReference>
<proteinExistence type="predicted"/>
<name>A0ABP9GLM7_9ACTN</name>
<dbReference type="RefSeq" id="WP_345673458.1">
    <property type="nucleotide sequence ID" value="NZ_BAABHS010000001.1"/>
</dbReference>
<keyword evidence="2" id="KW-1185">Reference proteome</keyword>
<dbReference type="EMBL" id="BAABHS010000001">
    <property type="protein sequence ID" value="GAA4947444.1"/>
    <property type="molecule type" value="Genomic_DNA"/>
</dbReference>
<accession>A0ABP9GLM7</accession>
<comment type="caution">
    <text evidence="1">The sequence shown here is derived from an EMBL/GenBank/DDBJ whole genome shotgun (WGS) entry which is preliminary data.</text>
</comment>
<evidence type="ECO:0000313" key="1">
    <source>
        <dbReference type="EMBL" id="GAA4947444.1"/>
    </source>
</evidence>
<reference evidence="2" key="1">
    <citation type="journal article" date="2019" name="Int. J. Syst. Evol. Microbiol.">
        <title>The Global Catalogue of Microorganisms (GCM) 10K type strain sequencing project: providing services to taxonomists for standard genome sequencing and annotation.</title>
        <authorList>
            <consortium name="The Broad Institute Genomics Platform"/>
            <consortium name="The Broad Institute Genome Sequencing Center for Infectious Disease"/>
            <person name="Wu L."/>
            <person name="Ma J."/>
        </authorList>
    </citation>
    <scope>NUCLEOTIDE SEQUENCE [LARGE SCALE GENOMIC DNA]</scope>
    <source>
        <strain evidence="2">JCM 17986</strain>
    </source>
</reference>
<organism evidence="1 2">
    <name type="scientific">Yinghuangia aomiensis</name>
    <dbReference type="NCBI Taxonomy" id="676205"/>
    <lineage>
        <taxon>Bacteria</taxon>
        <taxon>Bacillati</taxon>
        <taxon>Actinomycetota</taxon>
        <taxon>Actinomycetes</taxon>
        <taxon>Kitasatosporales</taxon>
        <taxon>Streptomycetaceae</taxon>
        <taxon>Yinghuangia</taxon>
    </lineage>
</organism>
<protein>
    <submittedName>
        <fullName evidence="1">Uncharacterized protein</fullName>
    </submittedName>
</protein>
<evidence type="ECO:0000313" key="2">
    <source>
        <dbReference type="Proteomes" id="UP001500466"/>
    </source>
</evidence>
<gene>
    <name evidence="1" type="ORF">GCM10023205_04210</name>
</gene>